<dbReference type="NCBIfam" id="TIGR00860">
    <property type="entry name" value="LIC"/>
    <property type="match status" value="1"/>
</dbReference>
<evidence type="ECO:0000256" key="9">
    <source>
        <dbReference type="ARBA" id="ARBA00023065"/>
    </source>
</evidence>
<feature type="domain" description="Neurotransmitter-gated ion-channel transmembrane" evidence="20">
    <location>
        <begin position="246"/>
        <end position="361"/>
    </location>
</feature>
<keyword evidence="15" id="KW-1071">Ligand-gated ion channel</keyword>
<dbReference type="CDD" id="cd19064">
    <property type="entry name" value="LGIC_TM_nAChR"/>
    <property type="match status" value="1"/>
</dbReference>
<dbReference type="SUPFAM" id="SSF90112">
    <property type="entry name" value="Neurotransmitter-gated ion-channel transmembrane pore"/>
    <property type="match status" value="1"/>
</dbReference>
<feature type="chain" id="PRO_5040546236" evidence="18">
    <location>
        <begin position="20"/>
        <end position="584"/>
    </location>
</feature>
<comment type="similarity">
    <text evidence="2">Belongs to the ligand-gated ion channel (TC 1.A.9) family. Acetylcholine receptor (TC 1.A.9.1) subfamily.</text>
</comment>
<dbReference type="InterPro" id="IPR006202">
    <property type="entry name" value="Neur_chan_lig-bd"/>
</dbReference>
<evidence type="ECO:0000256" key="11">
    <source>
        <dbReference type="ARBA" id="ARBA00023157"/>
    </source>
</evidence>
<dbReference type="InterPro" id="IPR006029">
    <property type="entry name" value="Neurotrans-gated_channel_TM"/>
</dbReference>
<dbReference type="InterPro" id="IPR002394">
    <property type="entry name" value="Nicotinic_acetylcholine_rcpt"/>
</dbReference>
<keyword evidence="7 18" id="KW-1133">Transmembrane helix</keyword>
<evidence type="ECO:0000256" key="17">
    <source>
        <dbReference type="ARBA" id="ARBA00034104"/>
    </source>
</evidence>
<dbReference type="PANTHER" id="PTHR18945">
    <property type="entry name" value="NEUROTRANSMITTER GATED ION CHANNEL"/>
    <property type="match status" value="1"/>
</dbReference>
<dbReference type="GO" id="GO:0007271">
    <property type="term" value="P:synaptic transmission, cholinergic"/>
    <property type="evidence" value="ECO:0007669"/>
    <property type="project" value="UniProtKB-ARBA"/>
</dbReference>
<evidence type="ECO:0000256" key="15">
    <source>
        <dbReference type="ARBA" id="ARBA00023286"/>
    </source>
</evidence>
<dbReference type="CTD" id="100126154"/>
<evidence type="ECO:0000256" key="18">
    <source>
        <dbReference type="RuleBase" id="RU000687"/>
    </source>
</evidence>
<dbReference type="InterPro" id="IPR038050">
    <property type="entry name" value="Neuro_actylchol_rec"/>
</dbReference>
<dbReference type="FunFam" id="1.20.58.390:FF:000022">
    <property type="entry name" value="Nicotinic acetylcholine receptor subunit alpha4"/>
    <property type="match status" value="1"/>
</dbReference>
<dbReference type="SUPFAM" id="SSF63712">
    <property type="entry name" value="Nicotinic receptor ligand binding domain-like"/>
    <property type="match status" value="1"/>
</dbReference>
<evidence type="ECO:0000259" key="19">
    <source>
        <dbReference type="Pfam" id="PF02931"/>
    </source>
</evidence>
<dbReference type="RefSeq" id="XP_035438751.1">
    <property type="nucleotide sequence ID" value="XM_035582858.2"/>
</dbReference>
<feature type="signal peptide" evidence="18">
    <location>
        <begin position="1"/>
        <end position="19"/>
    </location>
</feature>
<feature type="transmembrane region" description="Helical" evidence="18">
    <location>
        <begin position="305"/>
        <end position="326"/>
    </location>
</feature>
<evidence type="ECO:0000256" key="4">
    <source>
        <dbReference type="ARBA" id="ARBA00022475"/>
    </source>
</evidence>
<dbReference type="InterPro" id="IPR036734">
    <property type="entry name" value="Neur_chan_lig-bd_sf"/>
</dbReference>
<comment type="subcellular location">
    <subcellularLocation>
        <location evidence="17">Postsynaptic cell membrane</location>
        <topology evidence="17">Multi-pass membrane protein</topology>
    </subcellularLocation>
</comment>
<dbReference type="FunFam" id="1.20.58.390:FF:000012">
    <property type="entry name" value="Acetylcholine receptor subunit alpha-like"/>
    <property type="match status" value="1"/>
</dbReference>
<dbReference type="AlphaFoldDB" id="A0A9R0EK24"/>
<keyword evidence="13" id="KW-0325">Glycoprotein</keyword>
<evidence type="ECO:0000256" key="7">
    <source>
        <dbReference type="ARBA" id="ARBA00022989"/>
    </source>
</evidence>
<evidence type="ECO:0000256" key="14">
    <source>
        <dbReference type="ARBA" id="ARBA00023257"/>
    </source>
</evidence>
<dbReference type="Gene3D" id="2.70.170.10">
    <property type="entry name" value="Neurotransmitter-gated ion-channel ligand-binding domain"/>
    <property type="match status" value="1"/>
</dbReference>
<dbReference type="GO" id="GO:0045211">
    <property type="term" value="C:postsynaptic membrane"/>
    <property type="evidence" value="ECO:0007669"/>
    <property type="project" value="UniProtKB-SubCell"/>
</dbReference>
<keyword evidence="3 18" id="KW-0813">Transport</keyword>
<dbReference type="FunFam" id="2.70.170.10:FF:000013">
    <property type="entry name" value="Acetylcholine receptor subunit alpha"/>
    <property type="match status" value="1"/>
</dbReference>
<dbReference type="InterPro" id="IPR036719">
    <property type="entry name" value="Neuro-gated_channel_TM_sf"/>
</dbReference>
<keyword evidence="6 18" id="KW-0732">Signal</keyword>
<evidence type="ECO:0000256" key="1">
    <source>
        <dbReference type="ARBA" id="ARBA00003328"/>
    </source>
</evidence>
<evidence type="ECO:0000256" key="6">
    <source>
        <dbReference type="ARBA" id="ARBA00022729"/>
    </source>
</evidence>
<reference evidence="22" key="1">
    <citation type="submission" date="2025-08" db="UniProtKB">
        <authorList>
            <consortium name="RefSeq"/>
        </authorList>
    </citation>
    <scope>IDENTIFICATION</scope>
    <source>
        <tissue evidence="22">Whole larval tissue</tissue>
    </source>
</reference>
<feature type="domain" description="Neurotransmitter-gated ion-channel ligand-binding" evidence="19">
    <location>
        <begin position="25"/>
        <end position="239"/>
    </location>
</feature>
<feature type="transmembrane region" description="Helical" evidence="18">
    <location>
        <begin position="535"/>
        <end position="555"/>
    </location>
</feature>
<keyword evidence="10 18" id="KW-0472">Membrane</keyword>
<evidence type="ECO:0000259" key="20">
    <source>
        <dbReference type="Pfam" id="PF02932"/>
    </source>
</evidence>
<sequence>MAAIVWWLAATCLLRAATAGNPDAKRLYDDLLSNYNKLVRPVVNTTDVLRVCIKLKLSQLIDVNLKNQIMTTNLWVEQSWYDYKLRWEPREYGGVHMLHVPSDHIWRPDIVLYNNADGNYEVTLMTKATVYYNGMVVWQPPAVYKSSCSIDVEFFPYDVQTCVLKLGSWTYDGFKVDLRHMDEQAGSNVVSVGVDLSEFYMSVEWDILEVPAVRNEKFYTCCDEPYLDITFNITMRRKTLFYTVNIIIPCMGISFLTVLTFYLPSDSGEKVTLSISILISLHVFFLLVVEIIPPTSLVVPLLGKYLIFAMILVSISICVTVVVLNVHFRSPQTHRMAPWVKRVFIHILPRLLFMKRPQYKFDTTSIGYHRSRYTACGVVVRCGGAARPLYPYRLAAADDDCCAPGAWPPPAAPPPRPLTRTPSKEDLTHTTYLNSGMGDSNRFGGSCLVHGSSDGGAGPGAGLAGGLAGGLGNAEDETLSPVPDPPPGFSHSACPPEVHKTCFCVRFIAEHTRMLEDSTKVKEDWKYVAMVLDRLFLWIFTLAVLVGTAGIILQAPTLYDDRVPIDKHFNQYATSSLVRCPPPS</sequence>
<accession>A0A9R0EK24</accession>
<dbReference type="PROSITE" id="PS00236">
    <property type="entry name" value="NEUROTR_ION_CHANNEL"/>
    <property type="match status" value="1"/>
</dbReference>
<keyword evidence="14" id="KW-0628">Postsynaptic cell membrane</keyword>
<evidence type="ECO:0000313" key="22">
    <source>
        <dbReference type="RefSeq" id="XP_035438751.1"/>
    </source>
</evidence>
<dbReference type="Gene3D" id="1.20.58.390">
    <property type="entry name" value="Neurotransmitter-gated ion-channel transmembrane domain"/>
    <property type="match status" value="2"/>
</dbReference>
<dbReference type="OrthoDB" id="5975154at2759"/>
<dbReference type="GeneID" id="118268389"/>
<keyword evidence="16 18" id="KW-0407">Ion channel</keyword>
<dbReference type="GO" id="GO:0022848">
    <property type="term" value="F:acetylcholine-gated monoatomic cation-selective channel activity"/>
    <property type="evidence" value="ECO:0007669"/>
    <property type="project" value="InterPro"/>
</dbReference>
<dbReference type="PRINTS" id="PR00252">
    <property type="entry name" value="NRIONCHANNEL"/>
</dbReference>
<dbReference type="InterPro" id="IPR018000">
    <property type="entry name" value="Neurotransmitter_ion_chnl_CS"/>
</dbReference>
<evidence type="ECO:0000313" key="21">
    <source>
        <dbReference type="Proteomes" id="UP000829999"/>
    </source>
</evidence>
<keyword evidence="8" id="KW-0770">Synapse</keyword>
<evidence type="ECO:0000256" key="10">
    <source>
        <dbReference type="ARBA" id="ARBA00023136"/>
    </source>
</evidence>
<organism evidence="21 22">
    <name type="scientific">Spodoptera frugiperda</name>
    <name type="common">Fall armyworm</name>
    <dbReference type="NCBI Taxonomy" id="7108"/>
    <lineage>
        <taxon>Eukaryota</taxon>
        <taxon>Metazoa</taxon>
        <taxon>Ecdysozoa</taxon>
        <taxon>Arthropoda</taxon>
        <taxon>Hexapoda</taxon>
        <taxon>Insecta</taxon>
        <taxon>Pterygota</taxon>
        <taxon>Neoptera</taxon>
        <taxon>Endopterygota</taxon>
        <taxon>Lepidoptera</taxon>
        <taxon>Glossata</taxon>
        <taxon>Ditrysia</taxon>
        <taxon>Noctuoidea</taxon>
        <taxon>Noctuidae</taxon>
        <taxon>Amphipyrinae</taxon>
        <taxon>Spodoptera</taxon>
    </lineage>
</organism>
<dbReference type="InterPro" id="IPR006201">
    <property type="entry name" value="Neur_channel"/>
</dbReference>
<keyword evidence="9 18" id="KW-0406">Ion transport</keyword>
<dbReference type="GO" id="GO:0004888">
    <property type="term" value="F:transmembrane signaling receptor activity"/>
    <property type="evidence" value="ECO:0007669"/>
    <property type="project" value="InterPro"/>
</dbReference>
<keyword evidence="21" id="KW-1185">Reference proteome</keyword>
<comment type="function">
    <text evidence="1">After binding acetylcholine, the AChR responds by an extensive change in conformation that affects all subunits and leads to opening of an ion-conducting channel across the plasma membrane.</text>
</comment>
<evidence type="ECO:0000256" key="13">
    <source>
        <dbReference type="ARBA" id="ARBA00023180"/>
    </source>
</evidence>
<keyword evidence="12" id="KW-0675">Receptor</keyword>
<feature type="domain" description="Neurotransmitter-gated ion-channel transmembrane" evidence="20">
    <location>
        <begin position="491"/>
        <end position="551"/>
    </location>
</feature>
<evidence type="ECO:0000256" key="12">
    <source>
        <dbReference type="ARBA" id="ARBA00023170"/>
    </source>
</evidence>
<keyword evidence="11" id="KW-1015">Disulfide bond</keyword>
<keyword evidence="4" id="KW-1003">Cell membrane</keyword>
<evidence type="ECO:0000256" key="2">
    <source>
        <dbReference type="ARBA" id="ARBA00009237"/>
    </source>
</evidence>
<dbReference type="Pfam" id="PF02931">
    <property type="entry name" value="Neur_chan_LBD"/>
    <property type="match status" value="1"/>
</dbReference>
<feature type="transmembrane region" description="Helical" evidence="18">
    <location>
        <begin position="240"/>
        <end position="263"/>
    </location>
</feature>
<feature type="transmembrane region" description="Helical" evidence="18">
    <location>
        <begin position="275"/>
        <end position="293"/>
    </location>
</feature>
<evidence type="ECO:0000256" key="5">
    <source>
        <dbReference type="ARBA" id="ARBA00022692"/>
    </source>
</evidence>
<dbReference type="Pfam" id="PF02932">
    <property type="entry name" value="Neur_chan_memb"/>
    <property type="match status" value="2"/>
</dbReference>
<protein>
    <submittedName>
        <fullName evidence="22">Acetylcholine receptor subunit alpha-like isoform X2</fullName>
    </submittedName>
</protein>
<evidence type="ECO:0000256" key="8">
    <source>
        <dbReference type="ARBA" id="ARBA00023018"/>
    </source>
</evidence>
<name>A0A9R0EK24_SPOFR</name>
<dbReference type="PRINTS" id="PR00254">
    <property type="entry name" value="NICOTINICR"/>
</dbReference>
<gene>
    <name evidence="22" type="primary">LOC118268389</name>
</gene>
<evidence type="ECO:0000256" key="3">
    <source>
        <dbReference type="ARBA" id="ARBA00022448"/>
    </source>
</evidence>
<proteinExistence type="inferred from homology"/>
<dbReference type="Proteomes" id="UP000829999">
    <property type="component" value="Chromosome 29"/>
</dbReference>
<evidence type="ECO:0000256" key="16">
    <source>
        <dbReference type="ARBA" id="ARBA00023303"/>
    </source>
</evidence>
<keyword evidence="5 18" id="KW-0812">Transmembrane</keyword>
<dbReference type="CDD" id="cd19031">
    <property type="entry name" value="LGIC_ECD_nAChR_proto_alpha-like"/>
    <property type="match status" value="1"/>
</dbReference>